<dbReference type="STRING" id="1605367.AFM12_18915"/>
<dbReference type="Proteomes" id="UP000050454">
    <property type="component" value="Unassembled WGS sequence"/>
</dbReference>
<name>A0A0P7BX17_9BACT</name>
<evidence type="ECO:0000256" key="1">
    <source>
        <dbReference type="SAM" id="Phobius"/>
    </source>
</evidence>
<protein>
    <submittedName>
        <fullName evidence="2">Uncharacterized protein</fullName>
    </submittedName>
</protein>
<evidence type="ECO:0000313" key="3">
    <source>
        <dbReference type="Proteomes" id="UP000050454"/>
    </source>
</evidence>
<sequence>MKKHPIDDLFNRQLKDFEASSSDDLRKRFLEHLEEKEEQKKGGFVVWRPYFAAAASIALILGLGWSFYTYNYDSLDHKTQNMATNAPAAVEKTADKPNIELTSEPELINEEFSKQLASFPQDTESPTKKNSVKKVEQVHEISNEELNQARKIQPMVSATGVLELDERIPDELTLALESSVRKEKQEASRNDKIKDGIFTKAAGETIIIVASDFEKEEKIYLPEINEDSPISMAEATEIGEDKMGIDKTFISKVFTEIKHFKHGEKIALDKIDEHIEVAYNEDTFIGHEAMELRQKVNWLKDKLSK</sequence>
<keyword evidence="1" id="KW-0472">Membrane</keyword>
<comment type="caution">
    <text evidence="2">The sequence shown here is derived from an EMBL/GenBank/DDBJ whole genome shotgun (WGS) entry which is preliminary data.</text>
</comment>
<keyword evidence="1" id="KW-0812">Transmembrane</keyword>
<dbReference type="RefSeq" id="WP_055151881.1">
    <property type="nucleotide sequence ID" value="NZ_JXSZ01000016.1"/>
</dbReference>
<dbReference type="AlphaFoldDB" id="A0A0P7BX17"/>
<gene>
    <name evidence="2" type="ORF">AFM12_18915</name>
</gene>
<keyword evidence="3" id="KW-1185">Reference proteome</keyword>
<proteinExistence type="predicted"/>
<dbReference type="EMBL" id="LGTQ01000016">
    <property type="protein sequence ID" value="KPM46614.1"/>
    <property type="molecule type" value="Genomic_DNA"/>
</dbReference>
<organism evidence="2 3">
    <name type="scientific">Jiulongibacter sediminis</name>
    <dbReference type="NCBI Taxonomy" id="1605367"/>
    <lineage>
        <taxon>Bacteria</taxon>
        <taxon>Pseudomonadati</taxon>
        <taxon>Bacteroidota</taxon>
        <taxon>Cytophagia</taxon>
        <taxon>Cytophagales</taxon>
        <taxon>Leadbetterellaceae</taxon>
        <taxon>Jiulongibacter</taxon>
    </lineage>
</organism>
<keyword evidence="1" id="KW-1133">Transmembrane helix</keyword>
<accession>A0A0P7BX17</accession>
<feature type="transmembrane region" description="Helical" evidence="1">
    <location>
        <begin position="50"/>
        <end position="68"/>
    </location>
</feature>
<reference evidence="2 3" key="1">
    <citation type="submission" date="2015-07" db="EMBL/GenBank/DDBJ databases">
        <title>The draft genome sequence of Leadbetterella sp. JN14-9.</title>
        <authorList>
            <person name="Liu Y."/>
            <person name="Du J."/>
            <person name="Shao Z."/>
        </authorList>
    </citation>
    <scope>NUCLEOTIDE SEQUENCE [LARGE SCALE GENOMIC DNA]</scope>
    <source>
        <strain evidence="2 3">JN14-9</strain>
    </source>
</reference>
<evidence type="ECO:0000313" key="2">
    <source>
        <dbReference type="EMBL" id="KPM46614.1"/>
    </source>
</evidence>